<evidence type="ECO:0000313" key="3">
    <source>
        <dbReference type="EMBL" id="MCY0147596.1"/>
    </source>
</evidence>
<dbReference type="InterPro" id="IPR036779">
    <property type="entry name" value="LysM_dom_sf"/>
</dbReference>
<organism evidence="3 4">
    <name type="scientific">Hoeflea algicola</name>
    <dbReference type="NCBI Taxonomy" id="2983763"/>
    <lineage>
        <taxon>Bacteria</taxon>
        <taxon>Pseudomonadati</taxon>
        <taxon>Pseudomonadota</taxon>
        <taxon>Alphaproteobacteria</taxon>
        <taxon>Hyphomicrobiales</taxon>
        <taxon>Rhizobiaceae</taxon>
        <taxon>Hoeflea</taxon>
    </lineage>
</organism>
<feature type="domain" description="LysM" evidence="2">
    <location>
        <begin position="246"/>
        <end position="295"/>
    </location>
</feature>
<comment type="caution">
    <text evidence="3">The sequence shown here is derived from an EMBL/GenBank/DDBJ whole genome shotgun (WGS) entry which is preliminary data.</text>
</comment>
<dbReference type="RefSeq" id="WP_267653198.1">
    <property type="nucleotide sequence ID" value="NZ_JAOVZR010000001.1"/>
</dbReference>
<dbReference type="Gene3D" id="3.10.350.10">
    <property type="entry name" value="LysM domain"/>
    <property type="match status" value="1"/>
</dbReference>
<accession>A0ABT3Z743</accession>
<evidence type="ECO:0000313" key="4">
    <source>
        <dbReference type="Proteomes" id="UP001073227"/>
    </source>
</evidence>
<reference evidence="3" key="1">
    <citation type="submission" date="2022-10" db="EMBL/GenBank/DDBJ databases">
        <title>Hoeflea sp. G2-23, isolated from marine algae.</title>
        <authorList>
            <person name="Kristyanto S."/>
            <person name="Kim J.M."/>
            <person name="Jeon C.O."/>
        </authorList>
    </citation>
    <scope>NUCLEOTIDE SEQUENCE</scope>
    <source>
        <strain evidence="3">G2-23</strain>
    </source>
</reference>
<protein>
    <submittedName>
        <fullName evidence="3">LysM peptidoglycan-binding domain-containing protein</fullName>
    </submittedName>
</protein>
<name>A0ABT3Z743_9HYPH</name>
<dbReference type="InterPro" id="IPR052196">
    <property type="entry name" value="Bact_Kbp"/>
</dbReference>
<dbReference type="PANTHER" id="PTHR34700">
    <property type="entry name" value="POTASSIUM BINDING PROTEIN KBP"/>
    <property type="match status" value="1"/>
</dbReference>
<dbReference type="CDD" id="cd00118">
    <property type="entry name" value="LysM"/>
    <property type="match status" value="1"/>
</dbReference>
<sequence length="316" mass="32767">MKPAGSLSRQQRNYRSAITTIGAELMDYATGKVVLRATVPFNRPEGEAHAAVAQSGEEAATPSGSASAGSEAGDTAQAGATAMILPDINGLSKLREDAFEALSKLEQMVAKPEAPDTGALAEARAEAVSKLEAAATAELPADSTAESKAMAQSMRAQADAALAVINPPKAAAPEAGSDAAAATSASEGDAVAMRDMLKQAQTALSQPADIAVAAANAPASDADEAQTGEPGEPRTIVQAPLASAPGAVIIRRGDTLWQISRRTYGQGVRYTTIYLANRSQIQDPDRIKPGQVFSVPEKPLQNAEELHRQLRDKSNR</sequence>
<evidence type="ECO:0000256" key="1">
    <source>
        <dbReference type="SAM" id="MobiDB-lite"/>
    </source>
</evidence>
<feature type="region of interest" description="Disordered" evidence="1">
    <location>
        <begin position="215"/>
        <end position="234"/>
    </location>
</feature>
<feature type="compositionally biased region" description="Basic and acidic residues" evidence="1">
    <location>
        <begin position="304"/>
        <end position="316"/>
    </location>
</feature>
<dbReference type="Proteomes" id="UP001073227">
    <property type="component" value="Unassembled WGS sequence"/>
</dbReference>
<dbReference type="PANTHER" id="PTHR34700:SF4">
    <property type="entry name" value="PHAGE-LIKE ELEMENT PBSX PROTEIN XKDP"/>
    <property type="match status" value="1"/>
</dbReference>
<dbReference type="Pfam" id="PF01476">
    <property type="entry name" value="LysM"/>
    <property type="match status" value="1"/>
</dbReference>
<dbReference type="InterPro" id="IPR018392">
    <property type="entry name" value="LysM"/>
</dbReference>
<feature type="compositionally biased region" description="Low complexity" evidence="1">
    <location>
        <begin position="55"/>
        <end position="73"/>
    </location>
</feature>
<proteinExistence type="predicted"/>
<keyword evidence="4" id="KW-1185">Reference proteome</keyword>
<feature type="region of interest" description="Disordered" evidence="1">
    <location>
        <begin position="295"/>
        <end position="316"/>
    </location>
</feature>
<feature type="region of interest" description="Disordered" evidence="1">
    <location>
        <begin position="51"/>
        <end position="75"/>
    </location>
</feature>
<evidence type="ECO:0000259" key="2">
    <source>
        <dbReference type="PROSITE" id="PS51782"/>
    </source>
</evidence>
<dbReference type="EMBL" id="JAOVZR010000001">
    <property type="protein sequence ID" value="MCY0147596.1"/>
    <property type="molecule type" value="Genomic_DNA"/>
</dbReference>
<dbReference type="SUPFAM" id="SSF54106">
    <property type="entry name" value="LysM domain"/>
    <property type="match status" value="1"/>
</dbReference>
<dbReference type="SMART" id="SM00257">
    <property type="entry name" value="LysM"/>
    <property type="match status" value="1"/>
</dbReference>
<dbReference type="PROSITE" id="PS51782">
    <property type="entry name" value="LYSM"/>
    <property type="match status" value="1"/>
</dbReference>
<gene>
    <name evidence="3" type="ORF">OEG84_07680</name>
</gene>